<keyword evidence="2" id="KW-1185">Reference proteome</keyword>
<accession>A0A1A9WVJ8</accession>
<proteinExistence type="predicted"/>
<reference evidence="2" key="1">
    <citation type="submission" date="2014-03" db="EMBL/GenBank/DDBJ databases">
        <authorList>
            <person name="Aksoy S."/>
            <person name="Warren W."/>
            <person name="Wilson R.K."/>
        </authorList>
    </citation>
    <scope>NUCLEOTIDE SEQUENCE [LARGE SCALE GENOMIC DNA]</scope>
    <source>
        <strain evidence="2">IAEA</strain>
    </source>
</reference>
<evidence type="ECO:0000313" key="1">
    <source>
        <dbReference type="EnsemblMetazoa" id="GBRI034057-PA"/>
    </source>
</evidence>
<dbReference type="VEuPathDB" id="VectorBase:GBRI034057"/>
<dbReference type="AlphaFoldDB" id="A0A1A9WVJ8"/>
<organism evidence="1 2">
    <name type="scientific">Glossina brevipalpis</name>
    <dbReference type="NCBI Taxonomy" id="37001"/>
    <lineage>
        <taxon>Eukaryota</taxon>
        <taxon>Metazoa</taxon>
        <taxon>Ecdysozoa</taxon>
        <taxon>Arthropoda</taxon>
        <taxon>Hexapoda</taxon>
        <taxon>Insecta</taxon>
        <taxon>Pterygota</taxon>
        <taxon>Neoptera</taxon>
        <taxon>Endopterygota</taxon>
        <taxon>Diptera</taxon>
        <taxon>Brachycera</taxon>
        <taxon>Muscomorpha</taxon>
        <taxon>Hippoboscoidea</taxon>
        <taxon>Glossinidae</taxon>
        <taxon>Glossina</taxon>
    </lineage>
</organism>
<dbReference type="EnsemblMetazoa" id="GBRI034057-RA">
    <property type="protein sequence ID" value="GBRI034057-PA"/>
    <property type="gene ID" value="GBRI034057"/>
</dbReference>
<protein>
    <submittedName>
        <fullName evidence="1">Uncharacterized protein</fullName>
    </submittedName>
</protein>
<sequence length="103" mass="11260">MFMIIKKQNIKLKCILKAVATAVVAVVASTAVTAAATASSLVLVMGGGVSFSISIRNSASFFFPLWISTENGPRRTNGHHNLEMDLQNFEVWYMAIATYFSKK</sequence>
<dbReference type="Proteomes" id="UP000091820">
    <property type="component" value="Unassembled WGS sequence"/>
</dbReference>
<name>A0A1A9WVJ8_9MUSC</name>
<reference evidence="1" key="2">
    <citation type="submission" date="2020-05" db="UniProtKB">
        <authorList>
            <consortium name="EnsemblMetazoa"/>
        </authorList>
    </citation>
    <scope>IDENTIFICATION</scope>
    <source>
        <strain evidence="1">IAEA</strain>
    </source>
</reference>
<evidence type="ECO:0000313" key="2">
    <source>
        <dbReference type="Proteomes" id="UP000091820"/>
    </source>
</evidence>